<dbReference type="PANTHER" id="PTHR34002">
    <property type="entry name" value="BLR1656 PROTEIN"/>
    <property type="match status" value="1"/>
</dbReference>
<keyword evidence="2" id="KW-0326">Glycosidase</keyword>
<dbReference type="InterPro" id="IPR002594">
    <property type="entry name" value="GH12"/>
</dbReference>
<feature type="signal peptide" evidence="3">
    <location>
        <begin position="1"/>
        <end position="19"/>
    </location>
</feature>
<comment type="similarity">
    <text evidence="1 2">Belongs to the glycosyl hydrolase 12 (cellulase H) family.</text>
</comment>
<evidence type="ECO:0000313" key="4">
    <source>
        <dbReference type="EMBL" id="CAE6482042.1"/>
    </source>
</evidence>
<protein>
    <recommendedName>
        <fullName evidence="6">Glycoside hydrolase family 12 protein</fullName>
    </recommendedName>
</protein>
<keyword evidence="3" id="KW-0732">Signal</keyword>
<dbReference type="AlphaFoldDB" id="A0A8H3H5X7"/>
<reference evidence="4" key="1">
    <citation type="submission" date="2021-01" db="EMBL/GenBank/DDBJ databases">
        <authorList>
            <person name="Kaushik A."/>
        </authorList>
    </citation>
    <scope>NUCLEOTIDE SEQUENCE</scope>
    <source>
        <strain evidence="4">AG2-2IIIB</strain>
    </source>
</reference>
<sequence length="256" mass="28112">MVKFALASTLLALCNVVSASPAPVRNEVGLEKRFKVLKGQWDSENIGSGQYILYNNLHGLGKATSWSQTTQALSYSGTTISWETKYSWSGNPTNVKSYANVSLQKGLSKKLSAIRKIPTTWKWAYSAASGSLVADVSYDLWLSNIPNSCTACRTSTFEVMIWLSNRRAGPAGSQIATHPIGGVNWKVFKGVVGTWIVYSFVAPSELTNYNADLKPFFTYLNTAYGVSLNQYLVALQAGTEPFVGMYLRFPIYDHGS</sequence>
<dbReference type="SUPFAM" id="SSF49899">
    <property type="entry name" value="Concanavalin A-like lectins/glucanases"/>
    <property type="match status" value="1"/>
</dbReference>
<proteinExistence type="inferred from homology"/>
<dbReference type="Pfam" id="PF01670">
    <property type="entry name" value="Glyco_hydro_12"/>
    <property type="match status" value="1"/>
</dbReference>
<accession>A0A8H3H5X7</accession>
<dbReference type="Gene3D" id="2.60.120.180">
    <property type="match status" value="1"/>
</dbReference>
<name>A0A8H3H5X7_9AGAM</name>
<dbReference type="GO" id="GO:0000272">
    <property type="term" value="P:polysaccharide catabolic process"/>
    <property type="evidence" value="ECO:0007669"/>
    <property type="project" value="UniProtKB-KW"/>
</dbReference>
<dbReference type="InterPro" id="IPR013319">
    <property type="entry name" value="GH11/12"/>
</dbReference>
<evidence type="ECO:0000256" key="1">
    <source>
        <dbReference type="ARBA" id="ARBA00005519"/>
    </source>
</evidence>
<dbReference type="InterPro" id="IPR013320">
    <property type="entry name" value="ConA-like_dom_sf"/>
</dbReference>
<comment type="caution">
    <text evidence="4">The sequence shown here is derived from an EMBL/GenBank/DDBJ whole genome shotgun (WGS) entry which is preliminary data.</text>
</comment>
<keyword evidence="2" id="KW-0119">Carbohydrate metabolism</keyword>
<evidence type="ECO:0000313" key="5">
    <source>
        <dbReference type="Proteomes" id="UP000663843"/>
    </source>
</evidence>
<evidence type="ECO:0000256" key="2">
    <source>
        <dbReference type="RuleBase" id="RU361163"/>
    </source>
</evidence>
<dbReference type="Proteomes" id="UP000663843">
    <property type="component" value="Unassembled WGS sequence"/>
</dbReference>
<keyword evidence="2" id="KW-0624">Polysaccharide degradation</keyword>
<dbReference type="PANTHER" id="PTHR34002:SF9">
    <property type="entry name" value="XYLOGLUCAN-SPECIFIC ENDO-BETA-1,4-GLUCANASE A"/>
    <property type="match status" value="1"/>
</dbReference>
<feature type="chain" id="PRO_5034694455" description="Glycoside hydrolase family 12 protein" evidence="3">
    <location>
        <begin position="20"/>
        <end position="256"/>
    </location>
</feature>
<dbReference type="GO" id="GO:0008810">
    <property type="term" value="F:cellulase activity"/>
    <property type="evidence" value="ECO:0007669"/>
    <property type="project" value="InterPro"/>
</dbReference>
<evidence type="ECO:0008006" key="6">
    <source>
        <dbReference type="Google" id="ProtNLM"/>
    </source>
</evidence>
<keyword evidence="2" id="KW-0378">Hydrolase</keyword>
<organism evidence="4 5">
    <name type="scientific">Rhizoctonia solani</name>
    <dbReference type="NCBI Taxonomy" id="456999"/>
    <lineage>
        <taxon>Eukaryota</taxon>
        <taxon>Fungi</taxon>
        <taxon>Dikarya</taxon>
        <taxon>Basidiomycota</taxon>
        <taxon>Agaricomycotina</taxon>
        <taxon>Agaricomycetes</taxon>
        <taxon>Cantharellales</taxon>
        <taxon>Ceratobasidiaceae</taxon>
        <taxon>Rhizoctonia</taxon>
    </lineage>
</organism>
<evidence type="ECO:0000256" key="3">
    <source>
        <dbReference type="SAM" id="SignalP"/>
    </source>
</evidence>
<dbReference type="EMBL" id="CAJMWT010003977">
    <property type="protein sequence ID" value="CAE6482042.1"/>
    <property type="molecule type" value="Genomic_DNA"/>
</dbReference>
<gene>
    <name evidence="4" type="ORF">RDB_LOCUS119504</name>
</gene>